<dbReference type="RefSeq" id="WP_089166184.1">
    <property type="nucleotide sequence ID" value="NZ_MTHB01000290.1"/>
</dbReference>
<evidence type="ECO:0000313" key="1">
    <source>
        <dbReference type="EMBL" id="OXC71883.1"/>
    </source>
</evidence>
<gene>
    <name evidence="1" type="ORF">BSU04_44585</name>
</gene>
<sequence length="88" mass="10236">MQVSFDVNKITRNIAERGLSFERAAQFNFETALIGTDDRRVYSEVRYVALGYLDERLHVLCFTETHDGIRVISFRKANSREVNRYAST</sequence>
<proteinExistence type="predicted"/>
<dbReference type="Pfam" id="PF04365">
    <property type="entry name" value="BrnT_toxin"/>
    <property type="match status" value="1"/>
</dbReference>
<accession>A0A226WL87</accession>
<dbReference type="Gene3D" id="3.10.450.530">
    <property type="entry name" value="Ribonuclease toxin, BrnT, of type II toxin-antitoxin system"/>
    <property type="match status" value="1"/>
</dbReference>
<organism evidence="1 2">
    <name type="scientific">Caballeronia sordidicola</name>
    <name type="common">Burkholderia sordidicola</name>
    <dbReference type="NCBI Taxonomy" id="196367"/>
    <lineage>
        <taxon>Bacteria</taxon>
        <taxon>Pseudomonadati</taxon>
        <taxon>Pseudomonadota</taxon>
        <taxon>Betaproteobacteria</taxon>
        <taxon>Burkholderiales</taxon>
        <taxon>Burkholderiaceae</taxon>
        <taxon>Caballeronia</taxon>
    </lineage>
</organism>
<dbReference type="AlphaFoldDB" id="A0A226WL87"/>
<dbReference type="InterPro" id="IPR038573">
    <property type="entry name" value="BrnT_sf"/>
</dbReference>
<dbReference type="OrthoDB" id="9798158at2"/>
<reference evidence="2" key="1">
    <citation type="submission" date="2017-01" db="EMBL/GenBank/DDBJ databases">
        <title>Genome Analysis of Deinococcus marmoris KOPRI26562.</title>
        <authorList>
            <person name="Kim J.H."/>
            <person name="Oh H.-M."/>
        </authorList>
    </citation>
    <scope>NUCLEOTIDE SEQUENCE [LARGE SCALE GENOMIC DNA]</scope>
    <source>
        <strain evidence="2">PAMC 26633</strain>
    </source>
</reference>
<comment type="caution">
    <text evidence="1">The sequence shown here is derived from an EMBL/GenBank/DDBJ whole genome shotgun (WGS) entry which is preliminary data.</text>
</comment>
<protein>
    <recommendedName>
        <fullName evidence="3">BrnT family toxin</fullName>
    </recommendedName>
</protein>
<dbReference type="InterPro" id="IPR007460">
    <property type="entry name" value="BrnT_toxin"/>
</dbReference>
<dbReference type="EMBL" id="MTHB01000290">
    <property type="protein sequence ID" value="OXC71883.1"/>
    <property type="molecule type" value="Genomic_DNA"/>
</dbReference>
<dbReference type="Proteomes" id="UP000214720">
    <property type="component" value="Unassembled WGS sequence"/>
</dbReference>
<evidence type="ECO:0008006" key="3">
    <source>
        <dbReference type="Google" id="ProtNLM"/>
    </source>
</evidence>
<evidence type="ECO:0000313" key="2">
    <source>
        <dbReference type="Proteomes" id="UP000214720"/>
    </source>
</evidence>
<name>A0A226WL87_CABSO</name>